<proteinExistence type="predicted"/>
<organism evidence="1 2">
    <name type="scientific">Devosia lucknowensis</name>
    <dbReference type="NCBI Taxonomy" id="1096929"/>
    <lineage>
        <taxon>Bacteria</taxon>
        <taxon>Pseudomonadati</taxon>
        <taxon>Pseudomonadota</taxon>
        <taxon>Alphaproteobacteria</taxon>
        <taxon>Hyphomicrobiales</taxon>
        <taxon>Devosiaceae</taxon>
        <taxon>Devosia</taxon>
    </lineage>
</organism>
<keyword evidence="2" id="KW-1185">Reference proteome</keyword>
<evidence type="ECO:0000313" key="1">
    <source>
        <dbReference type="EMBL" id="SMQ68680.1"/>
    </source>
</evidence>
<sequence length="74" mass="8158">MRNRIAIAHFPSPVSALRVRLSLISQGGTATAFPEEHGNDESCRLRVVLSPKLERRLLDLLLGSDALRVDVHDA</sequence>
<name>A0A1Y6F5S9_9HYPH</name>
<accession>A0A1Y6F5S9</accession>
<dbReference type="Proteomes" id="UP000194474">
    <property type="component" value="Unassembled WGS sequence"/>
</dbReference>
<dbReference type="RefSeq" id="WP_086469930.1">
    <property type="nucleotide sequence ID" value="NZ_FXWK01000001.1"/>
</dbReference>
<reference evidence="2" key="1">
    <citation type="submission" date="2017-04" db="EMBL/GenBank/DDBJ databases">
        <authorList>
            <person name="Varghese N."/>
            <person name="Submissions S."/>
        </authorList>
    </citation>
    <scope>NUCLEOTIDE SEQUENCE [LARGE SCALE GENOMIC DNA]</scope>
</reference>
<gene>
    <name evidence="1" type="ORF">SAMN06295905_1626</name>
</gene>
<protein>
    <recommendedName>
        <fullName evidence="3">ACT domain-containing protein</fullName>
    </recommendedName>
</protein>
<dbReference type="EMBL" id="FXWK01000001">
    <property type="protein sequence ID" value="SMQ68680.1"/>
    <property type="molecule type" value="Genomic_DNA"/>
</dbReference>
<evidence type="ECO:0000313" key="2">
    <source>
        <dbReference type="Proteomes" id="UP000194474"/>
    </source>
</evidence>
<evidence type="ECO:0008006" key="3">
    <source>
        <dbReference type="Google" id="ProtNLM"/>
    </source>
</evidence>
<dbReference type="AlphaFoldDB" id="A0A1Y6F5S9"/>